<feature type="region of interest" description="Disordered" evidence="2">
    <location>
        <begin position="148"/>
        <end position="184"/>
    </location>
</feature>
<accession>A0A9D2I0J8</accession>
<name>A0A9D2I0J8_9LACT</name>
<evidence type="ECO:0000313" key="3">
    <source>
        <dbReference type="EMBL" id="HJA89554.1"/>
    </source>
</evidence>
<reference evidence="3" key="1">
    <citation type="journal article" date="2021" name="PeerJ">
        <title>Extensive microbial diversity within the chicken gut microbiome revealed by metagenomics and culture.</title>
        <authorList>
            <person name="Gilroy R."/>
            <person name="Ravi A."/>
            <person name="Getino M."/>
            <person name="Pursley I."/>
            <person name="Horton D.L."/>
            <person name="Alikhan N.F."/>
            <person name="Baker D."/>
            <person name="Gharbi K."/>
            <person name="Hall N."/>
            <person name="Watson M."/>
            <person name="Adriaenssens E.M."/>
            <person name="Foster-Nyarko E."/>
            <person name="Jarju S."/>
            <person name="Secka A."/>
            <person name="Antonio M."/>
            <person name="Oren A."/>
            <person name="Chaudhuri R.R."/>
            <person name="La Ragione R."/>
            <person name="Hildebrand F."/>
            <person name="Pallen M.J."/>
        </authorList>
    </citation>
    <scope>NUCLEOTIDE SEQUENCE</scope>
    <source>
        <strain evidence="3">CHK171-505</strain>
    </source>
</reference>
<evidence type="ECO:0000256" key="1">
    <source>
        <dbReference type="SAM" id="Coils"/>
    </source>
</evidence>
<protein>
    <submittedName>
        <fullName evidence="3">Phage scaffolding protein</fullName>
    </submittedName>
</protein>
<gene>
    <name evidence="3" type="ORF">H9948_02075</name>
</gene>
<dbReference type="Pfam" id="PF06810">
    <property type="entry name" value="Phage_scaffold"/>
    <property type="match status" value="1"/>
</dbReference>
<sequence>MKKEELIELGIAEDTAKQVMALHGKTVTTLNSQISDLEAERDGLQGQLDTNQTELDSLKESAKGNEDLTTQLTDLQTKLDQAKTDSETKLAEQKKDFAIKLALKEASALDEDIVLSQLDRDTIKVDDKGLQGFKEQLDSLKESKPFLFQKEEKEPTPNVFTGGNAKGGNSDNSDDVFSAVANKY</sequence>
<feature type="coiled-coil region" evidence="1">
    <location>
        <begin position="27"/>
        <end position="85"/>
    </location>
</feature>
<dbReference type="Proteomes" id="UP000886856">
    <property type="component" value="Unassembled WGS sequence"/>
</dbReference>
<comment type="caution">
    <text evidence="3">The sequence shown here is derived from an EMBL/GenBank/DDBJ whole genome shotgun (WGS) entry which is preliminary data.</text>
</comment>
<reference evidence="3" key="2">
    <citation type="submission" date="2021-04" db="EMBL/GenBank/DDBJ databases">
        <authorList>
            <person name="Gilroy R."/>
        </authorList>
    </citation>
    <scope>NUCLEOTIDE SEQUENCE</scope>
    <source>
        <strain evidence="3">CHK171-505</strain>
    </source>
</reference>
<dbReference type="AlphaFoldDB" id="A0A9D2I0J8"/>
<organism evidence="3 4">
    <name type="scientific">Candidatus Jeotgalibaca merdavium</name>
    <dbReference type="NCBI Taxonomy" id="2838627"/>
    <lineage>
        <taxon>Bacteria</taxon>
        <taxon>Bacillati</taxon>
        <taxon>Bacillota</taxon>
        <taxon>Bacilli</taxon>
        <taxon>Lactobacillales</taxon>
        <taxon>Carnobacteriaceae</taxon>
        <taxon>Jeotgalibaca</taxon>
    </lineage>
</organism>
<dbReference type="EMBL" id="DWYW01000041">
    <property type="protein sequence ID" value="HJA89554.1"/>
    <property type="molecule type" value="Genomic_DNA"/>
</dbReference>
<dbReference type="InterPro" id="IPR009636">
    <property type="entry name" value="SCAF"/>
</dbReference>
<evidence type="ECO:0000313" key="4">
    <source>
        <dbReference type="Proteomes" id="UP000886856"/>
    </source>
</evidence>
<dbReference type="Gene3D" id="1.20.5.340">
    <property type="match status" value="1"/>
</dbReference>
<keyword evidence="1" id="KW-0175">Coiled coil</keyword>
<proteinExistence type="predicted"/>
<evidence type="ECO:0000256" key="2">
    <source>
        <dbReference type="SAM" id="MobiDB-lite"/>
    </source>
</evidence>